<comment type="caution">
    <text evidence="2">The sequence shown here is derived from an EMBL/GenBank/DDBJ whole genome shotgun (WGS) entry which is preliminary data.</text>
</comment>
<dbReference type="SUPFAM" id="SSF56112">
    <property type="entry name" value="Protein kinase-like (PK-like)"/>
    <property type="match status" value="1"/>
</dbReference>
<dbReference type="InterPro" id="IPR002575">
    <property type="entry name" value="Aminoglycoside_PTrfase"/>
</dbReference>
<organism evidence="2 3">
    <name type="scientific">Aequoribacter fuscus</name>
    <dbReference type="NCBI Taxonomy" id="2518989"/>
    <lineage>
        <taxon>Bacteria</taxon>
        <taxon>Pseudomonadati</taxon>
        <taxon>Pseudomonadota</taxon>
        <taxon>Gammaproteobacteria</taxon>
        <taxon>Cellvibrionales</taxon>
        <taxon>Halieaceae</taxon>
        <taxon>Aequoribacter</taxon>
    </lineage>
</organism>
<dbReference type="OrthoDB" id="179763at2"/>
<sequence>MATTLSNAERELVAGLLGFDPRSAAYQRLEGSSHHLLRFTLRGDLRVTRWPKVARPDAIWWSELSVQQLAAQHGLAPDTLALNADHQSTLLIGAEPLRLGVREVAKLLQQCHQLPKVSQKLDIAHAFRYWFESCQHQHRPWTAQANQQKAEHAAEKFSEFETRLVQSHGDCVATNVLQLGNRAVLIDWEYHCLAPRWWDLAIYAESQELNNDATRDLLQNYCQTQPSRETISQLEAFRAIYAELAILWHCATMHAPNHYQTP</sequence>
<dbReference type="Gene3D" id="3.90.1200.10">
    <property type="match status" value="1"/>
</dbReference>
<evidence type="ECO:0000313" key="3">
    <source>
        <dbReference type="Proteomes" id="UP000005615"/>
    </source>
</evidence>
<dbReference type="InterPro" id="IPR011009">
    <property type="entry name" value="Kinase-like_dom_sf"/>
</dbReference>
<feature type="domain" description="Aminoglycoside phosphotransferase" evidence="1">
    <location>
        <begin position="97"/>
        <end position="222"/>
    </location>
</feature>
<dbReference type="eggNOG" id="COG0510">
    <property type="taxonomic scope" value="Bacteria"/>
</dbReference>
<dbReference type="RefSeq" id="WP_009575704.1">
    <property type="nucleotide sequence ID" value="NZ_AEIG01000034.1"/>
</dbReference>
<reference evidence="2 3" key="1">
    <citation type="journal article" date="2011" name="J. Bacteriol.">
        <title>Genome sequence of strain IMCC3088, a proteorhodopsin-containing marine bacterium belonging to the OM60/NOR5 clade.</title>
        <authorList>
            <person name="Jang Y."/>
            <person name="Oh H.M."/>
            <person name="Kang I."/>
            <person name="Lee K."/>
            <person name="Yang S.J."/>
            <person name="Cho J.C."/>
        </authorList>
    </citation>
    <scope>NUCLEOTIDE SEQUENCE [LARGE SCALE GENOMIC DNA]</scope>
    <source>
        <strain evidence="2 3">IMCC3088</strain>
    </source>
</reference>
<dbReference type="Pfam" id="PF01636">
    <property type="entry name" value="APH"/>
    <property type="match status" value="1"/>
</dbReference>
<gene>
    <name evidence="2" type="ORF">IMCC3088_1409</name>
</gene>
<name>F3L1R9_9GAMM</name>
<protein>
    <recommendedName>
        <fullName evidence="1">Aminoglycoside phosphotransferase domain-containing protein</fullName>
    </recommendedName>
</protein>
<dbReference type="STRING" id="2518989.IMCC3088_1409"/>
<evidence type="ECO:0000259" key="1">
    <source>
        <dbReference type="Pfam" id="PF01636"/>
    </source>
</evidence>
<accession>F3L1R9</accession>
<dbReference type="EMBL" id="AEIG01000034">
    <property type="protein sequence ID" value="EGG29772.1"/>
    <property type="molecule type" value="Genomic_DNA"/>
</dbReference>
<proteinExistence type="predicted"/>
<evidence type="ECO:0000313" key="2">
    <source>
        <dbReference type="EMBL" id="EGG29772.1"/>
    </source>
</evidence>
<dbReference type="Proteomes" id="UP000005615">
    <property type="component" value="Unassembled WGS sequence"/>
</dbReference>
<keyword evidence="3" id="KW-1185">Reference proteome</keyword>
<dbReference type="AlphaFoldDB" id="F3L1R9"/>